<dbReference type="InterPro" id="IPR036047">
    <property type="entry name" value="F-box-like_dom_sf"/>
</dbReference>
<evidence type="ECO:0000313" key="2">
    <source>
        <dbReference type="Proteomes" id="UP001215598"/>
    </source>
</evidence>
<keyword evidence="2" id="KW-1185">Reference proteome</keyword>
<evidence type="ECO:0000313" key="1">
    <source>
        <dbReference type="EMBL" id="KAJ7759128.1"/>
    </source>
</evidence>
<dbReference type="SUPFAM" id="SSF81383">
    <property type="entry name" value="F-box domain"/>
    <property type="match status" value="1"/>
</dbReference>
<organism evidence="1 2">
    <name type="scientific">Mycena metata</name>
    <dbReference type="NCBI Taxonomy" id="1033252"/>
    <lineage>
        <taxon>Eukaryota</taxon>
        <taxon>Fungi</taxon>
        <taxon>Dikarya</taxon>
        <taxon>Basidiomycota</taxon>
        <taxon>Agaricomycotina</taxon>
        <taxon>Agaricomycetes</taxon>
        <taxon>Agaricomycetidae</taxon>
        <taxon>Agaricales</taxon>
        <taxon>Marasmiineae</taxon>
        <taxon>Mycenaceae</taxon>
        <taxon>Mycena</taxon>
    </lineage>
</organism>
<evidence type="ECO:0008006" key="3">
    <source>
        <dbReference type="Google" id="ProtNLM"/>
    </source>
</evidence>
<proteinExistence type="predicted"/>
<dbReference type="AlphaFoldDB" id="A0AAD7NEU8"/>
<sequence>MSVLNADLAPTGEPSTSLFVARNAVDADTRKYGNRLSPLGRLPTEILTIIFTFTSLPRGPTAQPAPWTVSAVCTRWRAVVISHPLSWTFIDLRSRCRASLHVRRLKTQLRRSRNLPLDVEFSPLPLSEEKKLKRIDVKLLQMLCEHSGRWGTLSLSGPRQLYLELKDLVRYPLALLREVEVRMTYQGDENGSLDIFHDAPLLQKVVANKSYPEWNHPLTMTLPSSQLVYYGGSSMWGGHLDVLGNAGNLVDCILEIPRSGVPPIIPIHLPNLRRLSLSQPEFLQGLETPVLLELYSPFASSIDRFLRRQSCRLRKLVLWKRSRRDVASELVRLIDTVPTLAELGLLMPLPIAFVHDLGTNPGLAPVLEHISAFSATGVDDDILMEAIERRWAGRRLKSAKVYMEDRFEFPPSIQNRIELLRAQDMEFATFHWLGLLLNDVVPSEFQIQSLL</sequence>
<protein>
    <recommendedName>
        <fullName evidence="3">F-box domain-containing protein</fullName>
    </recommendedName>
</protein>
<dbReference type="EMBL" id="JARKIB010000040">
    <property type="protein sequence ID" value="KAJ7759128.1"/>
    <property type="molecule type" value="Genomic_DNA"/>
</dbReference>
<comment type="caution">
    <text evidence="1">The sequence shown here is derived from an EMBL/GenBank/DDBJ whole genome shotgun (WGS) entry which is preliminary data.</text>
</comment>
<dbReference type="Proteomes" id="UP001215598">
    <property type="component" value="Unassembled WGS sequence"/>
</dbReference>
<dbReference type="Gene3D" id="3.80.10.10">
    <property type="entry name" value="Ribonuclease Inhibitor"/>
    <property type="match status" value="1"/>
</dbReference>
<name>A0AAD7NEU8_9AGAR</name>
<gene>
    <name evidence="1" type="ORF">B0H16DRAFT_1534470</name>
</gene>
<reference evidence="1" key="1">
    <citation type="submission" date="2023-03" db="EMBL/GenBank/DDBJ databases">
        <title>Massive genome expansion in bonnet fungi (Mycena s.s.) driven by repeated elements and novel gene families across ecological guilds.</title>
        <authorList>
            <consortium name="Lawrence Berkeley National Laboratory"/>
            <person name="Harder C.B."/>
            <person name="Miyauchi S."/>
            <person name="Viragh M."/>
            <person name="Kuo A."/>
            <person name="Thoen E."/>
            <person name="Andreopoulos B."/>
            <person name="Lu D."/>
            <person name="Skrede I."/>
            <person name="Drula E."/>
            <person name="Henrissat B."/>
            <person name="Morin E."/>
            <person name="Kohler A."/>
            <person name="Barry K."/>
            <person name="LaButti K."/>
            <person name="Morin E."/>
            <person name="Salamov A."/>
            <person name="Lipzen A."/>
            <person name="Mereny Z."/>
            <person name="Hegedus B."/>
            <person name="Baldrian P."/>
            <person name="Stursova M."/>
            <person name="Weitz H."/>
            <person name="Taylor A."/>
            <person name="Grigoriev I.V."/>
            <person name="Nagy L.G."/>
            <person name="Martin F."/>
            <person name="Kauserud H."/>
        </authorList>
    </citation>
    <scope>NUCLEOTIDE SEQUENCE</scope>
    <source>
        <strain evidence="1">CBHHK182m</strain>
    </source>
</reference>
<dbReference type="InterPro" id="IPR032675">
    <property type="entry name" value="LRR_dom_sf"/>
</dbReference>
<accession>A0AAD7NEU8</accession>